<reference evidence="7 8" key="1">
    <citation type="submission" date="2019-09" db="EMBL/GenBank/DDBJ databases">
        <title>Bacillus ochoae sp. nov., Paenibacillus whitsoniae sp. nov., Paenibacillus spiritus sp. nov. Isolated from the Mars Exploration Rover during spacecraft assembly.</title>
        <authorList>
            <person name="Seuylemezian A."/>
            <person name="Vaishampayan P."/>
        </authorList>
    </citation>
    <scope>NUCLEOTIDE SEQUENCE [LARGE SCALE GENOMIC DNA]</scope>
    <source>
        <strain evidence="7 8">MER_111</strain>
    </source>
</reference>
<evidence type="ECO:0000256" key="5">
    <source>
        <dbReference type="ARBA" id="ARBA00023136"/>
    </source>
</evidence>
<evidence type="ECO:0000313" key="7">
    <source>
        <dbReference type="EMBL" id="KAA9007692.1"/>
    </source>
</evidence>
<keyword evidence="3 6" id="KW-0812">Transmembrane</keyword>
<evidence type="ECO:0000256" key="2">
    <source>
        <dbReference type="ARBA" id="ARBA00009773"/>
    </source>
</evidence>
<feature type="transmembrane region" description="Helical" evidence="6">
    <location>
        <begin position="300"/>
        <end position="319"/>
    </location>
</feature>
<comment type="caution">
    <text evidence="7">The sequence shown here is derived from an EMBL/GenBank/DDBJ whole genome shotgun (WGS) entry which is preliminary data.</text>
</comment>
<evidence type="ECO:0000256" key="4">
    <source>
        <dbReference type="ARBA" id="ARBA00022989"/>
    </source>
</evidence>
<dbReference type="PANTHER" id="PTHR21716:SF15">
    <property type="entry name" value="TRANSPORT PROTEIN YRRI-RELATED"/>
    <property type="match status" value="1"/>
</dbReference>
<comment type="subcellular location">
    <subcellularLocation>
        <location evidence="1">Membrane</location>
        <topology evidence="1">Multi-pass membrane protein</topology>
    </subcellularLocation>
</comment>
<name>A0A5J5GJE4_9BACL</name>
<dbReference type="OrthoDB" id="9793390at2"/>
<keyword evidence="5 6" id="KW-0472">Membrane</keyword>
<feature type="transmembrane region" description="Helical" evidence="6">
    <location>
        <begin position="260"/>
        <end position="288"/>
    </location>
</feature>
<dbReference type="GO" id="GO:0055085">
    <property type="term" value="P:transmembrane transport"/>
    <property type="evidence" value="ECO:0007669"/>
    <property type="project" value="TreeGrafter"/>
</dbReference>
<proteinExistence type="inferred from homology"/>
<dbReference type="GO" id="GO:0016020">
    <property type="term" value="C:membrane"/>
    <property type="evidence" value="ECO:0007669"/>
    <property type="project" value="UniProtKB-SubCell"/>
</dbReference>
<feature type="transmembrane region" description="Helical" evidence="6">
    <location>
        <begin position="157"/>
        <end position="178"/>
    </location>
</feature>
<feature type="transmembrane region" description="Helical" evidence="6">
    <location>
        <begin position="12"/>
        <end position="29"/>
    </location>
</feature>
<dbReference type="Proteomes" id="UP000367750">
    <property type="component" value="Unassembled WGS sequence"/>
</dbReference>
<dbReference type="AlphaFoldDB" id="A0A5J5GJE4"/>
<feature type="transmembrane region" description="Helical" evidence="6">
    <location>
        <begin position="73"/>
        <end position="98"/>
    </location>
</feature>
<feature type="transmembrane region" description="Helical" evidence="6">
    <location>
        <begin position="325"/>
        <end position="350"/>
    </location>
</feature>
<dbReference type="InterPro" id="IPR002549">
    <property type="entry name" value="AI-2E-like"/>
</dbReference>
<dbReference type="PANTHER" id="PTHR21716">
    <property type="entry name" value="TRANSMEMBRANE PROTEIN"/>
    <property type="match status" value="1"/>
</dbReference>
<keyword evidence="8" id="KW-1185">Reference proteome</keyword>
<gene>
    <name evidence="7" type="ORF">F4V43_04210</name>
</gene>
<evidence type="ECO:0000256" key="1">
    <source>
        <dbReference type="ARBA" id="ARBA00004141"/>
    </source>
</evidence>
<dbReference type="EMBL" id="VYKK01000004">
    <property type="protein sequence ID" value="KAA9007692.1"/>
    <property type="molecule type" value="Genomic_DNA"/>
</dbReference>
<feature type="transmembrane region" description="Helical" evidence="6">
    <location>
        <begin position="219"/>
        <end position="240"/>
    </location>
</feature>
<dbReference type="RefSeq" id="WP_150456981.1">
    <property type="nucleotide sequence ID" value="NZ_VYKK01000004.1"/>
</dbReference>
<dbReference type="Pfam" id="PF01594">
    <property type="entry name" value="AI-2E_transport"/>
    <property type="match status" value="1"/>
</dbReference>
<evidence type="ECO:0000256" key="3">
    <source>
        <dbReference type="ARBA" id="ARBA00022692"/>
    </source>
</evidence>
<protein>
    <submittedName>
        <fullName evidence="7">AI-2E family transporter</fullName>
    </submittedName>
</protein>
<accession>A0A5J5GJE4</accession>
<evidence type="ECO:0000313" key="8">
    <source>
        <dbReference type="Proteomes" id="UP000367750"/>
    </source>
</evidence>
<sequence length="356" mass="39491">MEEWLQGKGFRRMIGLLLVLIILYFFWLLRPMLHGVYLFLKAVLAPFVAAIIVSYVLNPVVARLGKRKMPRGVAVLLIYTVFLTVLTVIAINLIPMFLKQLEELNEHLPEMTLRAQGMMRSMDTGIIPPGVGRGMDSWLVEMENRLAHGISNLLDHIGTTIGILFDAFIVPFLAFYILKDFDVFERLLVSCLPRSRRKSTVKLLREIDAALGSYIRGQFIVCLVIGLLAYIGYTIIGMPYPLLFAGMVAVFDIVPYLGPFLGAAPAVIVASTVSFRLVLYVVVVNTLCQMVESNIVSPYVVGRTLHLHPLLIILALLVGGEVGGIVGLILAVPIFAAGKVVLHHAGVYYMNRTRID</sequence>
<keyword evidence="4 6" id="KW-1133">Transmembrane helix</keyword>
<evidence type="ECO:0000256" key="6">
    <source>
        <dbReference type="SAM" id="Phobius"/>
    </source>
</evidence>
<organism evidence="7 8">
    <name type="scientific">Paenibacillus spiritus</name>
    <dbReference type="NCBI Taxonomy" id="2496557"/>
    <lineage>
        <taxon>Bacteria</taxon>
        <taxon>Bacillati</taxon>
        <taxon>Bacillota</taxon>
        <taxon>Bacilli</taxon>
        <taxon>Bacillales</taxon>
        <taxon>Paenibacillaceae</taxon>
        <taxon>Paenibacillus</taxon>
    </lineage>
</organism>
<feature type="transmembrane region" description="Helical" evidence="6">
    <location>
        <begin position="35"/>
        <end position="61"/>
    </location>
</feature>
<comment type="similarity">
    <text evidence="2">Belongs to the autoinducer-2 exporter (AI-2E) (TC 2.A.86) family.</text>
</comment>